<dbReference type="GO" id="GO:0003677">
    <property type="term" value="F:DNA binding"/>
    <property type="evidence" value="ECO:0007669"/>
    <property type="project" value="UniProtKB-KW"/>
</dbReference>
<comment type="caution">
    <text evidence="8">The sequence shown here is derived from an EMBL/GenBank/DDBJ whole genome shotgun (WGS) entry which is preliminary data.</text>
</comment>
<dbReference type="InterPro" id="IPR007167">
    <property type="entry name" value="Fe-transptr_FeoA-like"/>
</dbReference>
<dbReference type="Gene3D" id="1.10.60.10">
    <property type="entry name" value="Iron dependent repressor, metal binding and dimerisation domain"/>
    <property type="match status" value="1"/>
</dbReference>
<dbReference type="OrthoDB" id="9791355at2"/>
<keyword evidence="9" id="KW-1185">Reference proteome</keyword>
<dbReference type="InterPro" id="IPR022687">
    <property type="entry name" value="HTH_DTXR"/>
</dbReference>
<dbReference type="GO" id="GO:0046983">
    <property type="term" value="F:protein dimerization activity"/>
    <property type="evidence" value="ECO:0007669"/>
    <property type="project" value="InterPro"/>
</dbReference>
<protein>
    <recommendedName>
        <fullName evidence="2">Transcriptional regulator MntR</fullName>
    </recommendedName>
</protein>
<dbReference type="InterPro" id="IPR036388">
    <property type="entry name" value="WH-like_DNA-bd_sf"/>
</dbReference>
<dbReference type="SMART" id="SM00529">
    <property type="entry name" value="HTH_DTXR"/>
    <property type="match status" value="1"/>
</dbReference>
<keyword evidence="3" id="KW-0805">Transcription regulation</keyword>
<dbReference type="RefSeq" id="WP_109615902.1">
    <property type="nucleotide sequence ID" value="NZ_QGDO01000001.1"/>
</dbReference>
<dbReference type="FunFam" id="1.10.60.10:FF:000004">
    <property type="entry name" value="DtxR family transcriptional regulator"/>
    <property type="match status" value="1"/>
</dbReference>
<organism evidence="8 9">
    <name type="scientific">Sediminitomix flava</name>
    <dbReference type="NCBI Taxonomy" id="379075"/>
    <lineage>
        <taxon>Bacteria</taxon>
        <taxon>Pseudomonadati</taxon>
        <taxon>Bacteroidota</taxon>
        <taxon>Cytophagia</taxon>
        <taxon>Cytophagales</taxon>
        <taxon>Flammeovirgaceae</taxon>
        <taxon>Sediminitomix</taxon>
    </lineage>
</organism>
<accession>A0A315ZGW6</accession>
<gene>
    <name evidence="8" type="ORF">BC781_101768</name>
</gene>
<dbReference type="SUPFAM" id="SSF47979">
    <property type="entry name" value="Iron-dependent repressor protein, dimerization domain"/>
    <property type="match status" value="1"/>
</dbReference>
<dbReference type="AlphaFoldDB" id="A0A315ZGW6"/>
<dbReference type="Proteomes" id="UP000245535">
    <property type="component" value="Unassembled WGS sequence"/>
</dbReference>
<evidence type="ECO:0000256" key="3">
    <source>
        <dbReference type="ARBA" id="ARBA00023015"/>
    </source>
</evidence>
<dbReference type="InterPro" id="IPR036390">
    <property type="entry name" value="WH_DNA-bd_sf"/>
</dbReference>
<evidence type="ECO:0000313" key="8">
    <source>
        <dbReference type="EMBL" id="PWJ44409.1"/>
    </source>
</evidence>
<comment type="similarity">
    <text evidence="1">Belongs to the DtxR/MntR family.</text>
</comment>
<dbReference type="InterPro" id="IPR022689">
    <property type="entry name" value="Iron_dep_repressor"/>
</dbReference>
<evidence type="ECO:0000256" key="6">
    <source>
        <dbReference type="ARBA" id="ARBA00025185"/>
    </source>
</evidence>
<dbReference type="InterPro" id="IPR001367">
    <property type="entry name" value="Fe_dep_repressor"/>
</dbReference>
<dbReference type="InterPro" id="IPR036421">
    <property type="entry name" value="Fe_dep_repressor_sf"/>
</dbReference>
<dbReference type="PROSITE" id="PS50944">
    <property type="entry name" value="HTH_DTXR"/>
    <property type="match status" value="1"/>
</dbReference>
<proteinExistence type="inferred from homology"/>
<evidence type="ECO:0000256" key="2">
    <source>
        <dbReference type="ARBA" id="ARBA00022386"/>
    </source>
</evidence>
<evidence type="ECO:0000256" key="1">
    <source>
        <dbReference type="ARBA" id="ARBA00007871"/>
    </source>
</evidence>
<sequence length="222" mass="25519">MIKHDFSHSEENYIKTIFHLSEQEQNVSTNAIADVLKTKPASVSDMLKKLSQKEVLNYVKYKGVSLTEEGRKVALWIIRKHRLWEVFLVEKLHFSWDEVHDVAEQLEHIKSTRMIERLDEFLGFPKFDPHGDPIPDADGNFQEQQTILLCEATLKKGYKVVAVKDTEKALLQYLDKIGVGIGSKVEVLDKIEYDGSLELDIDARSRKIVSKQVAENILILEN</sequence>
<dbReference type="Pfam" id="PF01325">
    <property type="entry name" value="Fe_dep_repress"/>
    <property type="match status" value="1"/>
</dbReference>
<dbReference type="SUPFAM" id="SSF46785">
    <property type="entry name" value="Winged helix' DNA-binding domain"/>
    <property type="match status" value="1"/>
</dbReference>
<evidence type="ECO:0000256" key="5">
    <source>
        <dbReference type="ARBA" id="ARBA00023163"/>
    </source>
</evidence>
<dbReference type="Gene3D" id="1.10.10.10">
    <property type="entry name" value="Winged helix-like DNA-binding domain superfamily/Winged helix DNA-binding domain"/>
    <property type="match status" value="1"/>
</dbReference>
<dbReference type="InterPro" id="IPR050536">
    <property type="entry name" value="DtxR_MntR_Metal-Reg"/>
</dbReference>
<dbReference type="Pfam" id="PF02742">
    <property type="entry name" value="Fe_dep_repr_C"/>
    <property type="match status" value="1"/>
</dbReference>
<evidence type="ECO:0000313" key="9">
    <source>
        <dbReference type="Proteomes" id="UP000245535"/>
    </source>
</evidence>
<keyword evidence="5" id="KW-0804">Transcription</keyword>
<dbReference type="GO" id="GO:0003700">
    <property type="term" value="F:DNA-binding transcription factor activity"/>
    <property type="evidence" value="ECO:0007669"/>
    <property type="project" value="InterPro"/>
</dbReference>
<name>A0A315ZGW6_SEDFL</name>
<dbReference type="EMBL" id="QGDO01000001">
    <property type="protein sequence ID" value="PWJ44409.1"/>
    <property type="molecule type" value="Genomic_DNA"/>
</dbReference>
<comment type="function">
    <text evidence="6">In the presence of manganese, represses expression of mntH and mntS. Up-regulates expression of mntP.</text>
</comment>
<dbReference type="GO" id="GO:0046914">
    <property type="term" value="F:transition metal ion binding"/>
    <property type="evidence" value="ECO:0007669"/>
    <property type="project" value="InterPro"/>
</dbReference>
<evidence type="ECO:0000259" key="7">
    <source>
        <dbReference type="PROSITE" id="PS50944"/>
    </source>
</evidence>
<reference evidence="8 9" key="1">
    <citation type="submission" date="2018-03" db="EMBL/GenBank/DDBJ databases">
        <title>Genomic Encyclopedia of Archaeal and Bacterial Type Strains, Phase II (KMG-II): from individual species to whole genera.</title>
        <authorList>
            <person name="Goeker M."/>
        </authorList>
    </citation>
    <scope>NUCLEOTIDE SEQUENCE [LARGE SCALE GENOMIC DNA]</scope>
    <source>
        <strain evidence="8 9">DSM 28229</strain>
    </source>
</reference>
<dbReference type="PANTHER" id="PTHR33238:SF7">
    <property type="entry name" value="IRON-DEPENDENT TRANSCRIPTIONAL REGULATOR"/>
    <property type="match status" value="1"/>
</dbReference>
<dbReference type="Gene3D" id="2.30.30.90">
    <property type="match status" value="1"/>
</dbReference>
<dbReference type="PANTHER" id="PTHR33238">
    <property type="entry name" value="IRON (METAL) DEPENDENT REPRESSOR, DTXR FAMILY"/>
    <property type="match status" value="1"/>
</dbReference>
<evidence type="ECO:0000256" key="4">
    <source>
        <dbReference type="ARBA" id="ARBA00023125"/>
    </source>
</evidence>
<feature type="domain" description="HTH dtxR-type" evidence="7">
    <location>
        <begin position="6"/>
        <end position="67"/>
    </location>
</feature>
<keyword evidence="4" id="KW-0238">DNA-binding</keyword>
<dbReference type="Pfam" id="PF04023">
    <property type="entry name" value="FeoA"/>
    <property type="match status" value="1"/>
</dbReference>
<dbReference type="InterPro" id="IPR038157">
    <property type="entry name" value="FeoA_core_dom"/>
</dbReference>